<dbReference type="Pfam" id="PF03471">
    <property type="entry name" value="CorC_HlyC"/>
    <property type="match status" value="1"/>
</dbReference>
<name>A0A0F9LNU7_9ZZZZ</name>
<dbReference type="InterPro" id="IPR000644">
    <property type="entry name" value="CBS_dom"/>
</dbReference>
<dbReference type="GO" id="GO:0050660">
    <property type="term" value="F:flavin adenine dinucleotide binding"/>
    <property type="evidence" value="ECO:0007669"/>
    <property type="project" value="InterPro"/>
</dbReference>
<dbReference type="SUPFAM" id="SSF56176">
    <property type="entry name" value="FAD-binding/transporter-associated domain-like"/>
    <property type="match status" value="1"/>
</dbReference>
<dbReference type="InterPro" id="IPR051676">
    <property type="entry name" value="UPF0053_domain"/>
</dbReference>
<organism evidence="6">
    <name type="scientific">marine sediment metagenome</name>
    <dbReference type="NCBI Taxonomy" id="412755"/>
    <lineage>
        <taxon>unclassified sequences</taxon>
        <taxon>metagenomes</taxon>
        <taxon>ecological metagenomes</taxon>
    </lineage>
</organism>
<evidence type="ECO:0000256" key="2">
    <source>
        <dbReference type="ARBA" id="ARBA00022475"/>
    </source>
</evidence>
<dbReference type="InterPro" id="IPR016169">
    <property type="entry name" value="FAD-bd_PCMH_sub2"/>
</dbReference>
<dbReference type="AlphaFoldDB" id="A0A0F9LNU7"/>
<feature type="domain" description="CNNM transmembrane" evidence="5">
    <location>
        <begin position="1"/>
        <end position="185"/>
    </location>
</feature>
<dbReference type="SUPFAM" id="SSF54631">
    <property type="entry name" value="CBS-domain pair"/>
    <property type="match status" value="1"/>
</dbReference>
<accession>A0A0F9LNU7</accession>
<feature type="transmembrane region" description="Helical" evidence="3">
    <location>
        <begin position="6"/>
        <end position="31"/>
    </location>
</feature>
<sequence length="407" mass="47070">MNKTLFFLFLALFCVLVESFFSMFEMAAVSLNKVKLHYRASKNRKKAKWLEFLLNNPSYLFGTTLIMVNTVMQIGSEAARRFYESLSISPDYAPFTQTLIVLIFGELAPLFAARRHSEHVAYLSVPFVYLLSRILTPLVWIIDKISKVCNLIFKKPKLEFFLSKEELKKAIEEPAKKISKLETENINATLSSIFTLKEKKAKQIMLPINLIKMIPSTFTIKQIKAALKISFFPYYPIYHQTPSNIVAICYPRDLLNAKDDNRVIDFSKPFWFITEDMYVLDILKQFRTNNQSVAMVLDKKGKSVGFISLDQIEDEIFGKYPIYIERKKTSKIVIEKTLSGDMNLKEFNEKFKANLQYKDAKTLSDLITSFIGHPPSLDEVIHFEKYEFTIIETSLLGVEKVKVKTII</sequence>
<gene>
    <name evidence="6" type="ORF">LCGC14_1192300</name>
</gene>
<dbReference type="GO" id="GO:0005886">
    <property type="term" value="C:plasma membrane"/>
    <property type="evidence" value="ECO:0007669"/>
    <property type="project" value="UniProtKB-SubCell"/>
</dbReference>
<dbReference type="EMBL" id="LAZR01006061">
    <property type="protein sequence ID" value="KKM95028.1"/>
    <property type="molecule type" value="Genomic_DNA"/>
</dbReference>
<evidence type="ECO:0000259" key="5">
    <source>
        <dbReference type="PROSITE" id="PS51846"/>
    </source>
</evidence>
<evidence type="ECO:0000256" key="3">
    <source>
        <dbReference type="SAM" id="Phobius"/>
    </source>
</evidence>
<feature type="transmembrane region" description="Helical" evidence="3">
    <location>
        <begin position="120"/>
        <end position="142"/>
    </location>
</feature>
<proteinExistence type="predicted"/>
<evidence type="ECO:0000259" key="4">
    <source>
        <dbReference type="PROSITE" id="PS51371"/>
    </source>
</evidence>
<evidence type="ECO:0000313" key="6">
    <source>
        <dbReference type="EMBL" id="KKM95028.1"/>
    </source>
</evidence>
<keyword evidence="3" id="KW-0472">Membrane</keyword>
<feature type="domain" description="CBS" evidence="4">
    <location>
        <begin position="266"/>
        <end position="324"/>
    </location>
</feature>
<evidence type="ECO:0008006" key="7">
    <source>
        <dbReference type="Google" id="ProtNLM"/>
    </source>
</evidence>
<dbReference type="InterPro" id="IPR046342">
    <property type="entry name" value="CBS_dom_sf"/>
</dbReference>
<feature type="transmembrane region" description="Helical" evidence="3">
    <location>
        <begin position="52"/>
        <end position="72"/>
    </location>
</feature>
<protein>
    <recommendedName>
        <fullName evidence="7">CNNM transmembrane domain-containing protein</fullName>
    </recommendedName>
</protein>
<keyword evidence="2" id="KW-1003">Cell membrane</keyword>
<dbReference type="Pfam" id="PF01595">
    <property type="entry name" value="CNNM"/>
    <property type="match status" value="1"/>
</dbReference>
<dbReference type="PROSITE" id="PS51846">
    <property type="entry name" value="CNNM"/>
    <property type="match status" value="1"/>
</dbReference>
<evidence type="ECO:0000256" key="1">
    <source>
        <dbReference type="ARBA" id="ARBA00004651"/>
    </source>
</evidence>
<dbReference type="Gene3D" id="3.10.580.10">
    <property type="entry name" value="CBS-domain"/>
    <property type="match status" value="1"/>
</dbReference>
<keyword evidence="3" id="KW-0812">Transmembrane</keyword>
<comment type="subcellular location">
    <subcellularLocation>
        <location evidence="1">Cell membrane</location>
        <topology evidence="1">Multi-pass membrane protein</topology>
    </subcellularLocation>
</comment>
<comment type="caution">
    <text evidence="6">The sequence shown here is derived from an EMBL/GenBank/DDBJ whole genome shotgun (WGS) entry which is preliminary data.</text>
</comment>
<dbReference type="PANTHER" id="PTHR43099">
    <property type="entry name" value="UPF0053 PROTEIN YRKA"/>
    <property type="match status" value="1"/>
</dbReference>
<dbReference type="InterPro" id="IPR002550">
    <property type="entry name" value="CNNM"/>
</dbReference>
<dbReference type="InterPro" id="IPR005170">
    <property type="entry name" value="Transptr-assoc_dom"/>
</dbReference>
<dbReference type="PANTHER" id="PTHR43099:SF5">
    <property type="entry name" value="HLYC_CORC FAMILY TRANSPORTER"/>
    <property type="match status" value="1"/>
</dbReference>
<reference evidence="6" key="1">
    <citation type="journal article" date="2015" name="Nature">
        <title>Complex archaea that bridge the gap between prokaryotes and eukaryotes.</title>
        <authorList>
            <person name="Spang A."/>
            <person name="Saw J.H."/>
            <person name="Jorgensen S.L."/>
            <person name="Zaremba-Niedzwiedzka K."/>
            <person name="Martijn J."/>
            <person name="Lind A.E."/>
            <person name="van Eijk R."/>
            <person name="Schleper C."/>
            <person name="Guy L."/>
            <person name="Ettema T.J."/>
        </authorList>
    </citation>
    <scope>NUCLEOTIDE SEQUENCE</scope>
</reference>
<dbReference type="InterPro" id="IPR036318">
    <property type="entry name" value="FAD-bd_PCMH-like_sf"/>
</dbReference>
<keyword evidence="3" id="KW-1133">Transmembrane helix</keyword>
<feature type="transmembrane region" description="Helical" evidence="3">
    <location>
        <begin position="92"/>
        <end position="113"/>
    </location>
</feature>
<dbReference type="PROSITE" id="PS51371">
    <property type="entry name" value="CBS"/>
    <property type="match status" value="1"/>
</dbReference>
<dbReference type="Gene3D" id="3.30.465.10">
    <property type="match status" value="1"/>
</dbReference>